<dbReference type="CDD" id="cd06261">
    <property type="entry name" value="TM_PBP2"/>
    <property type="match status" value="1"/>
</dbReference>
<keyword evidence="3" id="KW-1003">Cell membrane</keyword>
<organism evidence="9 10">
    <name type="scientific">Clostridium omnivorum</name>
    <dbReference type="NCBI Taxonomy" id="1604902"/>
    <lineage>
        <taxon>Bacteria</taxon>
        <taxon>Bacillati</taxon>
        <taxon>Bacillota</taxon>
        <taxon>Clostridia</taxon>
        <taxon>Eubacteriales</taxon>
        <taxon>Clostridiaceae</taxon>
        <taxon>Clostridium</taxon>
    </lineage>
</organism>
<evidence type="ECO:0000256" key="4">
    <source>
        <dbReference type="ARBA" id="ARBA00022692"/>
    </source>
</evidence>
<keyword evidence="2 7" id="KW-0813">Transport</keyword>
<keyword evidence="5 7" id="KW-1133">Transmembrane helix</keyword>
<feature type="transmembrane region" description="Helical" evidence="7">
    <location>
        <begin position="26"/>
        <end position="48"/>
    </location>
</feature>
<gene>
    <name evidence="9" type="ORF">bsdE14_29780</name>
</gene>
<dbReference type="Proteomes" id="UP001208567">
    <property type="component" value="Unassembled WGS sequence"/>
</dbReference>
<protein>
    <submittedName>
        <fullName evidence="9">Sugar ABC transporter permease</fullName>
    </submittedName>
</protein>
<sequence length="310" mass="35040">MRTEYSVNSALRKPKRLGRKKLNDCYWGYLMILPVMVGLIAFYIIPFFKTFFISFTNMGAFGAYNSINLDNFKKILTDTTFYLALKNTLVFTIIAVPVGVFLSILLAVLLNSNIKGLTVYRTIYFLPAVTMPAAVSMVWKWLFNSNYGLINFLLSKVGIKGPGWITDPKIALFSIIMVAIWTKVGYNMIILLAGLQGISKSYYEAAEIDGAGGLAKFFKITLPLLTPTIFFVVVMTLIESFQVFDYIFMMISTNSVALESTQSVVYLFYRSAFELQEKGYASAIAIVLFFIIMIITAVQVKLQNKWVNYE</sequence>
<proteinExistence type="inferred from homology"/>
<name>A0ABQ5N8L4_9CLOT</name>
<dbReference type="InterPro" id="IPR000515">
    <property type="entry name" value="MetI-like"/>
</dbReference>
<dbReference type="Pfam" id="PF00528">
    <property type="entry name" value="BPD_transp_1"/>
    <property type="match status" value="1"/>
</dbReference>
<dbReference type="InterPro" id="IPR035906">
    <property type="entry name" value="MetI-like_sf"/>
</dbReference>
<comment type="similarity">
    <text evidence="7">Belongs to the binding-protein-dependent transport system permease family.</text>
</comment>
<feature type="transmembrane region" description="Helical" evidence="7">
    <location>
        <begin position="244"/>
        <end position="268"/>
    </location>
</feature>
<comment type="caution">
    <text evidence="9">The sequence shown here is derived from an EMBL/GenBank/DDBJ whole genome shotgun (WGS) entry which is preliminary data.</text>
</comment>
<feature type="transmembrane region" description="Helical" evidence="7">
    <location>
        <begin position="216"/>
        <end position="238"/>
    </location>
</feature>
<evidence type="ECO:0000256" key="6">
    <source>
        <dbReference type="ARBA" id="ARBA00023136"/>
    </source>
</evidence>
<evidence type="ECO:0000259" key="8">
    <source>
        <dbReference type="PROSITE" id="PS50928"/>
    </source>
</evidence>
<reference evidence="9 10" key="1">
    <citation type="journal article" date="2024" name="Int. J. Syst. Evol. Microbiol.">
        <title>Clostridium omnivorum sp. nov., isolated from anoxic soil under the treatment of reductive soil disinfestation.</title>
        <authorList>
            <person name="Ueki A."/>
            <person name="Tonouchi A."/>
            <person name="Kaku N."/>
            <person name="Honma S."/>
            <person name="Ueki K."/>
        </authorList>
    </citation>
    <scope>NUCLEOTIDE SEQUENCE [LARGE SCALE GENOMIC DNA]</scope>
    <source>
        <strain evidence="9 10">E14</strain>
    </source>
</reference>
<feature type="transmembrane region" description="Helical" evidence="7">
    <location>
        <begin position="280"/>
        <end position="300"/>
    </location>
</feature>
<feature type="transmembrane region" description="Helical" evidence="7">
    <location>
        <begin position="122"/>
        <end position="142"/>
    </location>
</feature>
<dbReference type="PANTHER" id="PTHR30193:SF37">
    <property type="entry name" value="INNER MEMBRANE ABC TRANSPORTER PERMEASE PROTEIN YCJO"/>
    <property type="match status" value="1"/>
</dbReference>
<dbReference type="Gene3D" id="1.10.3720.10">
    <property type="entry name" value="MetI-like"/>
    <property type="match status" value="1"/>
</dbReference>
<dbReference type="PROSITE" id="PS50928">
    <property type="entry name" value="ABC_TM1"/>
    <property type="match status" value="1"/>
</dbReference>
<evidence type="ECO:0000313" key="9">
    <source>
        <dbReference type="EMBL" id="GLC31568.1"/>
    </source>
</evidence>
<dbReference type="SUPFAM" id="SSF161098">
    <property type="entry name" value="MetI-like"/>
    <property type="match status" value="1"/>
</dbReference>
<feature type="transmembrane region" description="Helical" evidence="7">
    <location>
        <begin position="89"/>
        <end position="110"/>
    </location>
</feature>
<evidence type="ECO:0000256" key="1">
    <source>
        <dbReference type="ARBA" id="ARBA00004651"/>
    </source>
</evidence>
<evidence type="ECO:0000256" key="3">
    <source>
        <dbReference type="ARBA" id="ARBA00022475"/>
    </source>
</evidence>
<comment type="subcellular location">
    <subcellularLocation>
        <location evidence="1 7">Cell membrane</location>
        <topology evidence="1 7">Multi-pass membrane protein</topology>
    </subcellularLocation>
</comment>
<evidence type="ECO:0000313" key="10">
    <source>
        <dbReference type="Proteomes" id="UP001208567"/>
    </source>
</evidence>
<keyword evidence="4 7" id="KW-0812">Transmembrane</keyword>
<evidence type="ECO:0000256" key="5">
    <source>
        <dbReference type="ARBA" id="ARBA00022989"/>
    </source>
</evidence>
<accession>A0ABQ5N8L4</accession>
<feature type="domain" description="ABC transmembrane type-1" evidence="8">
    <location>
        <begin position="85"/>
        <end position="299"/>
    </location>
</feature>
<dbReference type="InterPro" id="IPR051393">
    <property type="entry name" value="ABC_transporter_permease"/>
</dbReference>
<evidence type="ECO:0000256" key="7">
    <source>
        <dbReference type="RuleBase" id="RU363032"/>
    </source>
</evidence>
<evidence type="ECO:0000256" key="2">
    <source>
        <dbReference type="ARBA" id="ARBA00022448"/>
    </source>
</evidence>
<dbReference type="RefSeq" id="WP_264850903.1">
    <property type="nucleotide sequence ID" value="NZ_BRXR01000001.1"/>
</dbReference>
<keyword evidence="10" id="KW-1185">Reference proteome</keyword>
<dbReference type="EMBL" id="BRXR01000001">
    <property type="protein sequence ID" value="GLC31568.1"/>
    <property type="molecule type" value="Genomic_DNA"/>
</dbReference>
<keyword evidence="6 7" id="KW-0472">Membrane</keyword>
<dbReference type="PANTHER" id="PTHR30193">
    <property type="entry name" value="ABC TRANSPORTER PERMEASE PROTEIN"/>
    <property type="match status" value="1"/>
</dbReference>
<feature type="transmembrane region" description="Helical" evidence="7">
    <location>
        <begin position="170"/>
        <end position="195"/>
    </location>
</feature>